<evidence type="ECO:0000313" key="9">
    <source>
        <dbReference type="EMBL" id="OGZ34158.1"/>
    </source>
</evidence>
<keyword evidence="3" id="KW-0808">Transferase</keyword>
<gene>
    <name evidence="9" type="ORF">A2Y98_02385</name>
</gene>
<reference evidence="9 10" key="1">
    <citation type="journal article" date="2016" name="Nat. Commun.">
        <title>Thousands of microbial genomes shed light on interconnected biogeochemical processes in an aquifer system.</title>
        <authorList>
            <person name="Anantharaman K."/>
            <person name="Brown C.T."/>
            <person name="Hug L.A."/>
            <person name="Sharon I."/>
            <person name="Castelle C.J."/>
            <person name="Probst A.J."/>
            <person name="Thomas B.C."/>
            <person name="Singh A."/>
            <person name="Wilkins M.J."/>
            <person name="Karaoz U."/>
            <person name="Brodie E.L."/>
            <person name="Williams K.H."/>
            <person name="Hubbard S.S."/>
            <person name="Banfield J.F."/>
        </authorList>
    </citation>
    <scope>NUCLEOTIDE SEQUENCE [LARGE SCALE GENOMIC DNA]</scope>
</reference>
<dbReference type="PANTHER" id="PTHR30576:SF0">
    <property type="entry name" value="UNDECAPRENYL-PHOSPHATE N-ACETYLGALACTOSAMINYL 1-PHOSPHATE TRANSFERASE-RELATED"/>
    <property type="match status" value="1"/>
</dbReference>
<dbReference type="PANTHER" id="PTHR30576">
    <property type="entry name" value="COLANIC BIOSYNTHESIS UDP-GLUCOSE LIPID CARRIER TRANSFERASE"/>
    <property type="match status" value="1"/>
</dbReference>
<evidence type="ECO:0000259" key="8">
    <source>
        <dbReference type="Pfam" id="PF02397"/>
    </source>
</evidence>
<dbReference type="NCBIfam" id="TIGR03025">
    <property type="entry name" value="EPS_sugtrans"/>
    <property type="match status" value="1"/>
</dbReference>
<sequence length="474" mass="54096">MKRSELIFTAILVPVDFLMLVLAGIAAYFLRTSSLIANWRPVLFSLNLPFKRYLGLVFLVSLIWLGVFAIIGLYSMKRNNKLLEEFFRIVIATSAGLMVVIIYIFIKREFFDSRFLILGAWVLAVFFVSWGRLAVRALQRYLVGRYHFGSHNVVVVGGDGISEEIIQEIKERPSLGYRLIKYFRDLEIETIKETANVFFVDDIILANPNFPRGKVLELIAFCEDKKINFKFVPNLFQTLTTNVDFDTLAAVPLIELKRTALDGWGKIIKRIIDMVGSLFAIIIFSPVMATVAILIKLDSPGPVIYKNLRVGPRNNFDTYKFRSMKIEYCTGGQYDKTGAADTLENKLIEKQSIRSGPVYKIANDPRRTRLGGFLEKTSLDELPQFFNVLVGNMSLVGPRPHQPKEVAKYERWHKKVFNIKPGVTGLAQISGRSEIDFDEEAKIDTYYIENWSLGLDFKILLKTPLAVLFRKSKV</sequence>
<dbReference type="Gene3D" id="3.40.50.720">
    <property type="entry name" value="NAD(P)-binding Rossmann-like Domain"/>
    <property type="match status" value="1"/>
</dbReference>
<dbReference type="STRING" id="1801992.A2Y98_02385"/>
<name>A0A1G2F970_9BACT</name>
<feature type="transmembrane region" description="Helical" evidence="7">
    <location>
        <begin position="86"/>
        <end position="106"/>
    </location>
</feature>
<comment type="caution">
    <text evidence="9">The sequence shown here is derived from an EMBL/GenBank/DDBJ whole genome shotgun (WGS) entry which is preliminary data.</text>
</comment>
<feature type="domain" description="Bacterial sugar transferase" evidence="8">
    <location>
        <begin position="269"/>
        <end position="468"/>
    </location>
</feature>
<dbReference type="InterPro" id="IPR017475">
    <property type="entry name" value="EPS_sugar_tfrase"/>
</dbReference>
<evidence type="ECO:0000256" key="3">
    <source>
        <dbReference type="ARBA" id="ARBA00022679"/>
    </source>
</evidence>
<feature type="transmembrane region" description="Helical" evidence="7">
    <location>
        <begin position="275"/>
        <end position="295"/>
    </location>
</feature>
<dbReference type="Pfam" id="PF02397">
    <property type="entry name" value="Bac_transf"/>
    <property type="match status" value="1"/>
</dbReference>
<dbReference type="GO" id="GO:0016780">
    <property type="term" value="F:phosphotransferase activity, for other substituted phosphate groups"/>
    <property type="evidence" value="ECO:0007669"/>
    <property type="project" value="TreeGrafter"/>
</dbReference>
<comment type="similarity">
    <text evidence="2">Belongs to the bacterial sugar transferase family.</text>
</comment>
<proteinExistence type="inferred from homology"/>
<dbReference type="InterPro" id="IPR003362">
    <property type="entry name" value="Bact_transf"/>
</dbReference>
<protein>
    <recommendedName>
        <fullName evidence="8">Bacterial sugar transferase domain-containing protein</fullName>
    </recommendedName>
</protein>
<feature type="transmembrane region" description="Helical" evidence="7">
    <location>
        <begin position="7"/>
        <end position="30"/>
    </location>
</feature>
<evidence type="ECO:0000256" key="1">
    <source>
        <dbReference type="ARBA" id="ARBA00004141"/>
    </source>
</evidence>
<keyword evidence="5 7" id="KW-1133">Transmembrane helix</keyword>
<feature type="transmembrane region" description="Helical" evidence="7">
    <location>
        <begin position="118"/>
        <end position="135"/>
    </location>
</feature>
<evidence type="ECO:0000256" key="5">
    <source>
        <dbReference type="ARBA" id="ARBA00022989"/>
    </source>
</evidence>
<dbReference type="AlphaFoldDB" id="A0A1G2F970"/>
<dbReference type="Pfam" id="PF13727">
    <property type="entry name" value="CoA_binding_3"/>
    <property type="match status" value="1"/>
</dbReference>
<evidence type="ECO:0000256" key="6">
    <source>
        <dbReference type="ARBA" id="ARBA00023136"/>
    </source>
</evidence>
<evidence type="ECO:0000256" key="2">
    <source>
        <dbReference type="ARBA" id="ARBA00006464"/>
    </source>
</evidence>
<evidence type="ECO:0000256" key="4">
    <source>
        <dbReference type="ARBA" id="ARBA00022692"/>
    </source>
</evidence>
<dbReference type="GO" id="GO:0016020">
    <property type="term" value="C:membrane"/>
    <property type="evidence" value="ECO:0007669"/>
    <property type="project" value="UniProtKB-SubCell"/>
</dbReference>
<keyword evidence="6 7" id="KW-0472">Membrane</keyword>
<comment type="subcellular location">
    <subcellularLocation>
        <location evidence="1">Membrane</location>
        <topology evidence="1">Multi-pass membrane protein</topology>
    </subcellularLocation>
</comment>
<keyword evidence="4 7" id="KW-0812">Transmembrane</keyword>
<organism evidence="9 10">
    <name type="scientific">Candidatus Portnoybacteria bacterium RBG_19FT_COMBO_36_7</name>
    <dbReference type="NCBI Taxonomy" id="1801992"/>
    <lineage>
        <taxon>Bacteria</taxon>
        <taxon>Candidatus Portnoyibacteriota</taxon>
    </lineage>
</organism>
<accession>A0A1G2F970</accession>
<dbReference type="Proteomes" id="UP000179099">
    <property type="component" value="Unassembled WGS sequence"/>
</dbReference>
<feature type="transmembrane region" description="Helical" evidence="7">
    <location>
        <begin position="50"/>
        <end position="74"/>
    </location>
</feature>
<dbReference type="EMBL" id="MHMW01000018">
    <property type="protein sequence ID" value="OGZ34158.1"/>
    <property type="molecule type" value="Genomic_DNA"/>
</dbReference>
<evidence type="ECO:0000256" key="7">
    <source>
        <dbReference type="SAM" id="Phobius"/>
    </source>
</evidence>
<evidence type="ECO:0000313" key="10">
    <source>
        <dbReference type="Proteomes" id="UP000179099"/>
    </source>
</evidence>